<keyword evidence="1" id="KW-0472">Membrane</keyword>
<dbReference type="EMBL" id="JXJN01005750">
    <property type="status" value="NOT_ANNOTATED_CDS"/>
    <property type="molecule type" value="Genomic_DNA"/>
</dbReference>
<dbReference type="EnsemblMetazoa" id="GPPI012928-RA">
    <property type="protein sequence ID" value="GPPI012928-PA"/>
    <property type="gene ID" value="GPPI012928"/>
</dbReference>
<evidence type="ECO:0000313" key="2">
    <source>
        <dbReference type="EnsemblMetazoa" id="GPPI012928-PA"/>
    </source>
</evidence>
<evidence type="ECO:0000313" key="3">
    <source>
        <dbReference type="Proteomes" id="UP000092460"/>
    </source>
</evidence>
<reference evidence="3" key="1">
    <citation type="submission" date="2015-01" db="EMBL/GenBank/DDBJ databases">
        <authorList>
            <person name="Aksoy S."/>
            <person name="Warren W."/>
            <person name="Wilson R.K."/>
        </authorList>
    </citation>
    <scope>NUCLEOTIDE SEQUENCE [LARGE SCALE GENOMIC DNA]</scope>
    <source>
        <strain evidence="3">IAEA</strain>
    </source>
</reference>
<sequence length="160" mass="18485">MLRRLNKSLNGKGVGTTTIPIEKRETTETGKKRSIKCLSMYDRAKTFVKTIKEMSATDVPVIKKNKLRTGKQNWSLNTHRIYFLKFITLSLARPARSRKYLLKVLFLSPLFLMGVNVTFNLKYNNWRRQILAYKTIFEFTLKTLIKCCAKKDGLTSLSVG</sequence>
<reference evidence="2" key="2">
    <citation type="submission" date="2020-05" db="UniProtKB">
        <authorList>
            <consortium name="EnsemblMetazoa"/>
        </authorList>
    </citation>
    <scope>IDENTIFICATION</scope>
    <source>
        <strain evidence="2">IAEA</strain>
    </source>
</reference>
<feature type="transmembrane region" description="Helical" evidence="1">
    <location>
        <begin position="100"/>
        <end position="119"/>
    </location>
</feature>
<keyword evidence="1" id="KW-0812">Transmembrane</keyword>
<keyword evidence="1" id="KW-1133">Transmembrane helix</keyword>
<keyword evidence="3" id="KW-1185">Reference proteome</keyword>
<protein>
    <submittedName>
        <fullName evidence="2">Uncharacterized protein</fullName>
    </submittedName>
</protein>
<name>A0A1B0AYG6_9MUSC</name>
<organism evidence="2 3">
    <name type="scientific">Glossina palpalis gambiensis</name>
    <dbReference type="NCBI Taxonomy" id="67801"/>
    <lineage>
        <taxon>Eukaryota</taxon>
        <taxon>Metazoa</taxon>
        <taxon>Ecdysozoa</taxon>
        <taxon>Arthropoda</taxon>
        <taxon>Hexapoda</taxon>
        <taxon>Insecta</taxon>
        <taxon>Pterygota</taxon>
        <taxon>Neoptera</taxon>
        <taxon>Endopterygota</taxon>
        <taxon>Diptera</taxon>
        <taxon>Brachycera</taxon>
        <taxon>Muscomorpha</taxon>
        <taxon>Hippoboscoidea</taxon>
        <taxon>Glossinidae</taxon>
        <taxon>Glossina</taxon>
    </lineage>
</organism>
<dbReference type="VEuPathDB" id="VectorBase:GPPI012928"/>
<dbReference type="AlphaFoldDB" id="A0A1B0AYG6"/>
<accession>A0A1B0AYG6</accession>
<evidence type="ECO:0000256" key="1">
    <source>
        <dbReference type="SAM" id="Phobius"/>
    </source>
</evidence>
<dbReference type="Proteomes" id="UP000092460">
    <property type="component" value="Unassembled WGS sequence"/>
</dbReference>
<proteinExistence type="predicted"/>